<dbReference type="EMBL" id="CAACVJ010000600">
    <property type="protein sequence ID" value="VEP17730.1"/>
    <property type="molecule type" value="Genomic_DNA"/>
</dbReference>
<keyword evidence="3" id="KW-1185">Reference proteome</keyword>
<accession>A0A563W238</accession>
<organism evidence="2 3">
    <name type="scientific">Hyella patelloides LEGE 07179</name>
    <dbReference type="NCBI Taxonomy" id="945734"/>
    <lineage>
        <taxon>Bacteria</taxon>
        <taxon>Bacillati</taxon>
        <taxon>Cyanobacteriota</taxon>
        <taxon>Cyanophyceae</taxon>
        <taxon>Pleurocapsales</taxon>
        <taxon>Hyellaceae</taxon>
        <taxon>Hyella</taxon>
    </lineage>
</organism>
<evidence type="ECO:0000256" key="1">
    <source>
        <dbReference type="SAM" id="Phobius"/>
    </source>
</evidence>
<keyword evidence="1" id="KW-1133">Transmembrane helix</keyword>
<sequence length="45" mass="5333">MLLEKIGILIFIYLLITFKITILVVIINAIRTGWYWIHCSPIWIS</sequence>
<protein>
    <submittedName>
        <fullName evidence="2">Uncharacterized protein</fullName>
    </submittedName>
</protein>
<evidence type="ECO:0000313" key="3">
    <source>
        <dbReference type="Proteomes" id="UP000320055"/>
    </source>
</evidence>
<feature type="transmembrane region" description="Helical" evidence="1">
    <location>
        <begin position="6"/>
        <end position="30"/>
    </location>
</feature>
<evidence type="ECO:0000313" key="2">
    <source>
        <dbReference type="EMBL" id="VEP17730.1"/>
    </source>
</evidence>
<keyword evidence="1" id="KW-0472">Membrane</keyword>
<reference evidence="2 3" key="1">
    <citation type="submission" date="2019-01" db="EMBL/GenBank/DDBJ databases">
        <authorList>
            <person name="Brito A."/>
        </authorList>
    </citation>
    <scope>NUCLEOTIDE SEQUENCE [LARGE SCALE GENOMIC DNA]</scope>
    <source>
        <strain evidence="2">1</strain>
    </source>
</reference>
<name>A0A563W238_9CYAN</name>
<gene>
    <name evidence="2" type="ORF">H1P_6390006</name>
</gene>
<dbReference type="AlphaFoldDB" id="A0A563W238"/>
<keyword evidence="1" id="KW-0812">Transmembrane</keyword>
<dbReference type="Proteomes" id="UP000320055">
    <property type="component" value="Unassembled WGS sequence"/>
</dbReference>
<proteinExistence type="predicted"/>